<evidence type="ECO:0000256" key="7">
    <source>
        <dbReference type="SAM" id="Phobius"/>
    </source>
</evidence>
<sequence>MVRTYIGFTDGYAQVQHKDYLSTPAMRDSFQVTEALRTALKDLPPDVSVGQRGVAYVLLSSDTRSIGAQILGVEPEAEPSISTIPSNIVQGDYLSKNDQVVLGEVLARNLQVGIGDSITLLGVGHDASLAADVLTVAGVFRTGITDIDRTLAEIPLKRFDATFAMDGERHSIVLNGGDMAALRHEVRGLRPLVEEEGLALRDWTELQPSLDAAIRLDATSAVLIYAVLIVVVVISLLNTLLISVLERTREFGMMLALGVKPGLLGRIVWVEIGLLSLLGVLAGMLGGVILTFWLGRQGIEFESAQAVFEQYGMSGTLYPELTSLTLFAGPAVIVLALLLAGTYPAFRIQGLRIIEAMRAA</sequence>
<dbReference type="GO" id="GO:0098797">
    <property type="term" value="C:plasma membrane protein complex"/>
    <property type="evidence" value="ECO:0007669"/>
    <property type="project" value="TreeGrafter"/>
</dbReference>
<organism evidence="10 11">
    <name type="scientific">Hyphomonas chukchiensis</name>
    <dbReference type="NCBI Taxonomy" id="1280947"/>
    <lineage>
        <taxon>Bacteria</taxon>
        <taxon>Pseudomonadati</taxon>
        <taxon>Pseudomonadota</taxon>
        <taxon>Alphaproteobacteria</taxon>
        <taxon>Hyphomonadales</taxon>
        <taxon>Hyphomonadaceae</taxon>
        <taxon>Hyphomonas</taxon>
    </lineage>
</organism>
<evidence type="ECO:0000259" key="8">
    <source>
        <dbReference type="Pfam" id="PF02687"/>
    </source>
</evidence>
<dbReference type="eggNOG" id="COG4591">
    <property type="taxonomic scope" value="Bacteria"/>
</dbReference>
<evidence type="ECO:0000256" key="4">
    <source>
        <dbReference type="ARBA" id="ARBA00022692"/>
    </source>
</evidence>
<evidence type="ECO:0008006" key="12">
    <source>
        <dbReference type="Google" id="ProtNLM"/>
    </source>
</evidence>
<dbReference type="InterPro" id="IPR025857">
    <property type="entry name" value="MacB_PCD"/>
</dbReference>
<keyword evidence="11" id="KW-1185">Reference proteome</keyword>
<comment type="similarity">
    <text evidence="2">Belongs to the ABC-4 integral membrane protein family. LolC/E subfamily.</text>
</comment>
<dbReference type="GO" id="GO:0044874">
    <property type="term" value="P:lipoprotein localization to outer membrane"/>
    <property type="evidence" value="ECO:0007669"/>
    <property type="project" value="TreeGrafter"/>
</dbReference>
<evidence type="ECO:0000256" key="2">
    <source>
        <dbReference type="ARBA" id="ARBA00005236"/>
    </source>
</evidence>
<dbReference type="Pfam" id="PF02687">
    <property type="entry name" value="FtsX"/>
    <property type="match status" value="1"/>
</dbReference>
<comment type="caution">
    <text evidence="10">The sequence shown here is derived from an EMBL/GenBank/DDBJ whole genome shotgun (WGS) entry which is preliminary data.</text>
</comment>
<dbReference type="InterPro" id="IPR051447">
    <property type="entry name" value="Lipoprotein-release_system"/>
</dbReference>
<feature type="domain" description="MacB-like periplasmic core" evidence="9">
    <location>
        <begin position="32"/>
        <end position="185"/>
    </location>
</feature>
<dbReference type="Pfam" id="PF12704">
    <property type="entry name" value="MacB_PCD"/>
    <property type="match status" value="1"/>
</dbReference>
<keyword evidence="4 7" id="KW-0812">Transmembrane</keyword>
<evidence type="ECO:0000313" key="11">
    <source>
        <dbReference type="Proteomes" id="UP000027190"/>
    </source>
</evidence>
<feature type="transmembrane region" description="Helical" evidence="7">
    <location>
        <begin position="266"/>
        <end position="294"/>
    </location>
</feature>
<dbReference type="InterPro" id="IPR003838">
    <property type="entry name" value="ABC3_permease_C"/>
</dbReference>
<evidence type="ECO:0000313" key="10">
    <source>
        <dbReference type="EMBL" id="KCZ55989.1"/>
    </source>
</evidence>
<keyword evidence="5 7" id="KW-1133">Transmembrane helix</keyword>
<comment type="subcellular location">
    <subcellularLocation>
        <location evidence="1">Cell membrane</location>
        <topology evidence="1">Multi-pass membrane protein</topology>
    </subcellularLocation>
</comment>
<feature type="domain" description="ABC3 transporter permease C-terminal" evidence="8">
    <location>
        <begin position="223"/>
        <end position="348"/>
    </location>
</feature>
<gene>
    <name evidence="10" type="ORF">HY30_06960</name>
</gene>
<keyword evidence="6 7" id="KW-0472">Membrane</keyword>
<evidence type="ECO:0000259" key="9">
    <source>
        <dbReference type="Pfam" id="PF12704"/>
    </source>
</evidence>
<feature type="transmembrane region" description="Helical" evidence="7">
    <location>
        <begin position="324"/>
        <end position="346"/>
    </location>
</feature>
<protein>
    <recommendedName>
        <fullName evidence="12">ABC3 transporter permease protein domain-containing protein</fullName>
    </recommendedName>
</protein>
<dbReference type="Proteomes" id="UP000027190">
    <property type="component" value="Unassembled WGS sequence"/>
</dbReference>
<dbReference type="AlphaFoldDB" id="A0A062UHC2"/>
<dbReference type="PANTHER" id="PTHR30489">
    <property type="entry name" value="LIPOPROTEIN-RELEASING SYSTEM TRANSMEMBRANE PROTEIN LOLE"/>
    <property type="match status" value="1"/>
</dbReference>
<evidence type="ECO:0000256" key="3">
    <source>
        <dbReference type="ARBA" id="ARBA00022475"/>
    </source>
</evidence>
<dbReference type="PATRIC" id="fig|1280947.3.peg.2818"/>
<proteinExistence type="inferred from homology"/>
<dbReference type="STRING" id="1280947.HY30_06960"/>
<dbReference type="EMBL" id="AWFG01000052">
    <property type="protein sequence ID" value="KCZ55989.1"/>
    <property type="molecule type" value="Genomic_DNA"/>
</dbReference>
<reference evidence="10 11" key="1">
    <citation type="journal article" date="2014" name="Antonie Van Leeuwenhoek">
        <title>Hyphomonas beringensis sp. nov. and Hyphomonas chukchiensis sp. nov., isolated from surface seawater of the Bering Sea and Chukchi Sea.</title>
        <authorList>
            <person name="Li C."/>
            <person name="Lai Q."/>
            <person name="Li G."/>
            <person name="Dong C."/>
            <person name="Wang J."/>
            <person name="Liao Y."/>
            <person name="Shao Z."/>
        </authorList>
    </citation>
    <scope>NUCLEOTIDE SEQUENCE [LARGE SCALE GENOMIC DNA]</scope>
    <source>
        <strain evidence="10 11">BH-BN04-4</strain>
    </source>
</reference>
<keyword evidence="3" id="KW-1003">Cell membrane</keyword>
<evidence type="ECO:0000256" key="6">
    <source>
        <dbReference type="ARBA" id="ARBA00023136"/>
    </source>
</evidence>
<feature type="transmembrane region" description="Helical" evidence="7">
    <location>
        <begin position="222"/>
        <end position="245"/>
    </location>
</feature>
<evidence type="ECO:0000256" key="1">
    <source>
        <dbReference type="ARBA" id="ARBA00004651"/>
    </source>
</evidence>
<dbReference type="PANTHER" id="PTHR30489:SF0">
    <property type="entry name" value="LIPOPROTEIN-RELEASING SYSTEM TRANSMEMBRANE PROTEIN LOLE"/>
    <property type="match status" value="1"/>
</dbReference>
<name>A0A062UHC2_9PROT</name>
<accession>A0A062UHC2</accession>
<evidence type="ECO:0000256" key="5">
    <source>
        <dbReference type="ARBA" id="ARBA00022989"/>
    </source>
</evidence>